<dbReference type="InterPro" id="IPR010359">
    <property type="entry name" value="IrrE_HExxH"/>
</dbReference>
<organism evidence="2 3">
    <name type="scientific">Brevibacillus halotolerans</name>
    <dbReference type="NCBI Taxonomy" id="1507437"/>
    <lineage>
        <taxon>Bacteria</taxon>
        <taxon>Bacillati</taxon>
        <taxon>Bacillota</taxon>
        <taxon>Bacilli</taxon>
        <taxon>Bacillales</taxon>
        <taxon>Paenibacillaceae</taxon>
        <taxon>Brevibacillus</taxon>
    </lineage>
</organism>
<evidence type="ECO:0000259" key="1">
    <source>
        <dbReference type="Pfam" id="PF06114"/>
    </source>
</evidence>
<comment type="caution">
    <text evidence="2">The sequence shown here is derived from an EMBL/GenBank/DDBJ whole genome shotgun (WGS) entry which is preliminary data.</text>
</comment>
<accession>A0ABT4HYA6</accession>
<dbReference type="Pfam" id="PF06114">
    <property type="entry name" value="Peptidase_M78"/>
    <property type="match status" value="1"/>
</dbReference>
<name>A0ABT4HYA6_9BACL</name>
<proteinExistence type="predicted"/>
<gene>
    <name evidence="2" type="ORF">O0535_13575</name>
</gene>
<evidence type="ECO:0000313" key="3">
    <source>
        <dbReference type="Proteomes" id="UP001067708"/>
    </source>
</evidence>
<sequence>MDFSLYKTMPLEDWINTIYLQNSICTPNDLEIEQISSIFGGEVIYLPTNSHARWIDDGTNEFLIVLNSRLDEIAIRGQFFHELCHPLRHSGNQKVLPRAFCDLQEAQAFHFQLYSSIPFYMVRELDLPLYEKDISQYISHTFKVPIELATHRFKQIKARIQQEEYRLTISTHLQEWYRKSIPENWSDETKTLFRLALKRKFEKEREVVLS</sequence>
<reference evidence="2" key="1">
    <citation type="submission" date="2022-09" db="EMBL/GenBank/DDBJ databases">
        <title>Genome analysis and characterization of larvicidal activity of Brevibacillus strains.</title>
        <authorList>
            <person name="Patrusheva E.V."/>
            <person name="Izotova A.O."/>
            <person name="Toshchakov S.V."/>
            <person name="Sineoky S.P."/>
        </authorList>
    </citation>
    <scope>NUCLEOTIDE SEQUENCE</scope>
    <source>
        <strain evidence="2">VKPM_B-13244</strain>
    </source>
</reference>
<dbReference type="Proteomes" id="UP001067708">
    <property type="component" value="Unassembled WGS sequence"/>
</dbReference>
<feature type="domain" description="IrrE N-terminal-like" evidence="1">
    <location>
        <begin position="40"/>
        <end position="153"/>
    </location>
</feature>
<dbReference type="RefSeq" id="WP_258417614.1">
    <property type="nucleotide sequence ID" value="NZ_JAPTNG010000009.1"/>
</dbReference>
<evidence type="ECO:0000313" key="2">
    <source>
        <dbReference type="EMBL" id="MCZ0831769.1"/>
    </source>
</evidence>
<dbReference type="EMBL" id="JAPTNG010000009">
    <property type="protein sequence ID" value="MCZ0831769.1"/>
    <property type="molecule type" value="Genomic_DNA"/>
</dbReference>
<protein>
    <submittedName>
        <fullName evidence="2">ImmA/IrrE family metallo-endopeptidase</fullName>
    </submittedName>
</protein>
<keyword evidence="3" id="KW-1185">Reference proteome</keyword>